<dbReference type="CTD" id="9944700"/>
<protein>
    <submittedName>
        <fullName evidence="1">Uncharacterized protein</fullName>
    </submittedName>
</protein>
<dbReference type="KEGG" id="loa:LOAG_07281"/>
<gene>
    <name evidence="1" type="ORF">LOAG_07281</name>
</gene>
<reference evidence="1" key="1">
    <citation type="submission" date="2012-04" db="EMBL/GenBank/DDBJ databases">
        <title>The Genome Sequence of Loa loa.</title>
        <authorList>
            <consortium name="The Broad Institute Genome Sequencing Platform"/>
            <consortium name="Broad Institute Genome Sequencing Center for Infectious Disease"/>
            <person name="Nutman T.B."/>
            <person name="Fink D.L."/>
            <person name="Russ C."/>
            <person name="Young S."/>
            <person name="Zeng Q."/>
            <person name="Gargeya S."/>
            <person name="Alvarado L."/>
            <person name="Berlin A."/>
            <person name="Chapman S.B."/>
            <person name="Chen Z."/>
            <person name="Freedman E."/>
            <person name="Gellesch M."/>
            <person name="Goldberg J."/>
            <person name="Griggs A."/>
            <person name="Gujja S."/>
            <person name="Heilman E.R."/>
            <person name="Heiman D."/>
            <person name="Howarth C."/>
            <person name="Mehta T."/>
            <person name="Neiman D."/>
            <person name="Pearson M."/>
            <person name="Roberts A."/>
            <person name="Saif S."/>
            <person name="Shea T."/>
            <person name="Shenoy N."/>
            <person name="Sisk P."/>
            <person name="Stolte C."/>
            <person name="Sykes S."/>
            <person name="White J."/>
            <person name="Yandava C."/>
            <person name="Haas B."/>
            <person name="Henn M.R."/>
            <person name="Nusbaum C."/>
            <person name="Birren B."/>
        </authorList>
    </citation>
    <scope>NUCLEOTIDE SEQUENCE [LARGE SCALE GENOMIC DNA]</scope>
</reference>
<dbReference type="RefSeq" id="XP_003142862.2">
    <property type="nucleotide sequence ID" value="XM_003142814.2"/>
</dbReference>
<name>A0A1S0TWC5_LOALO</name>
<dbReference type="AlphaFoldDB" id="A0A1S0TWC5"/>
<dbReference type="InParanoid" id="A0A1S0TWC5"/>
<dbReference type="GeneID" id="9944700"/>
<dbReference type="EMBL" id="JH712109">
    <property type="protein sequence ID" value="EFO21205.2"/>
    <property type="molecule type" value="Genomic_DNA"/>
</dbReference>
<accession>A0A1S0TWC5</accession>
<proteinExistence type="predicted"/>
<evidence type="ECO:0000313" key="1">
    <source>
        <dbReference type="EMBL" id="EFO21205.2"/>
    </source>
</evidence>
<sequence>MRVEEGGEYLSFRRRQVGYSEERERFRKCQIKEVFMKFSSGIAIKIHELDDGNEDEDALRKVCILLVPVLAQTMIA</sequence>
<organism evidence="1">
    <name type="scientific">Loa loa</name>
    <name type="common">Eye worm</name>
    <name type="synonym">Filaria loa</name>
    <dbReference type="NCBI Taxonomy" id="7209"/>
    <lineage>
        <taxon>Eukaryota</taxon>
        <taxon>Metazoa</taxon>
        <taxon>Ecdysozoa</taxon>
        <taxon>Nematoda</taxon>
        <taxon>Chromadorea</taxon>
        <taxon>Rhabditida</taxon>
        <taxon>Spirurina</taxon>
        <taxon>Spiruromorpha</taxon>
        <taxon>Filarioidea</taxon>
        <taxon>Onchocercidae</taxon>
        <taxon>Loa</taxon>
    </lineage>
</organism>